<dbReference type="PANTHER" id="PTHR10590">
    <property type="entry name" value="SODIUM/NUCLEOSIDE COTRANSPORTER"/>
    <property type="match status" value="1"/>
</dbReference>
<keyword evidence="3" id="KW-1003">Cell membrane</keyword>
<dbReference type="InterPro" id="IPR018270">
    <property type="entry name" value="C_nuclsd_transpt_met_bac"/>
</dbReference>
<gene>
    <name evidence="11" type="ORF">TKK_000662</name>
</gene>
<feature type="transmembrane region" description="Helical" evidence="7">
    <location>
        <begin position="255"/>
        <end position="277"/>
    </location>
</feature>
<feature type="transmembrane region" description="Helical" evidence="7">
    <location>
        <begin position="417"/>
        <end position="442"/>
    </location>
</feature>
<feature type="domain" description="Nucleoside transporter/FeoB GTPase Gate" evidence="10">
    <location>
        <begin position="258"/>
        <end position="356"/>
    </location>
</feature>
<feature type="transmembrane region" description="Helical" evidence="7">
    <location>
        <begin position="140"/>
        <end position="163"/>
    </location>
</feature>
<dbReference type="Pfam" id="PF07670">
    <property type="entry name" value="Gate"/>
    <property type="match status" value="1"/>
</dbReference>
<feature type="transmembrane region" description="Helical" evidence="7">
    <location>
        <begin position="58"/>
        <end position="80"/>
    </location>
</feature>
<feature type="transmembrane region" description="Helical" evidence="7">
    <location>
        <begin position="175"/>
        <end position="193"/>
    </location>
</feature>
<evidence type="ECO:0000259" key="10">
    <source>
        <dbReference type="Pfam" id="PF07670"/>
    </source>
</evidence>
<feature type="transmembrane region" description="Helical" evidence="7">
    <location>
        <begin position="332"/>
        <end position="352"/>
    </location>
</feature>
<feature type="transmembrane region" description="Helical" evidence="7">
    <location>
        <begin position="289"/>
        <end position="312"/>
    </location>
</feature>
<reference evidence="11 12" key="1">
    <citation type="journal article" date="2024" name="bioRxiv">
        <title>A reference genome for Trichogramma kaykai: A tiny desert-dwelling parasitoid wasp with competing sex-ratio distorters.</title>
        <authorList>
            <person name="Culotta J."/>
            <person name="Lindsey A.R."/>
        </authorList>
    </citation>
    <scope>NUCLEOTIDE SEQUENCE [LARGE SCALE GENOMIC DNA]</scope>
    <source>
        <strain evidence="11 12">KSX58</strain>
    </source>
</reference>
<dbReference type="PANTHER" id="PTHR10590:SF4">
    <property type="entry name" value="SOLUTE CARRIER FAMILY 28 MEMBER 3"/>
    <property type="match status" value="1"/>
</dbReference>
<feature type="domain" description="Concentrative nucleoside transporter N-terminal" evidence="8">
    <location>
        <begin position="176"/>
        <end position="247"/>
    </location>
</feature>
<evidence type="ECO:0000256" key="7">
    <source>
        <dbReference type="RuleBase" id="RU362018"/>
    </source>
</evidence>
<evidence type="ECO:0000259" key="9">
    <source>
        <dbReference type="Pfam" id="PF07662"/>
    </source>
</evidence>
<accession>A0ABD2XPH6</accession>
<keyword evidence="5 7" id="KW-1133">Transmembrane helix</keyword>
<organism evidence="11 12">
    <name type="scientific">Trichogramma kaykai</name>
    <dbReference type="NCBI Taxonomy" id="54128"/>
    <lineage>
        <taxon>Eukaryota</taxon>
        <taxon>Metazoa</taxon>
        <taxon>Ecdysozoa</taxon>
        <taxon>Arthropoda</taxon>
        <taxon>Hexapoda</taxon>
        <taxon>Insecta</taxon>
        <taxon>Pterygota</taxon>
        <taxon>Neoptera</taxon>
        <taxon>Endopterygota</taxon>
        <taxon>Hymenoptera</taxon>
        <taxon>Apocrita</taxon>
        <taxon>Proctotrupomorpha</taxon>
        <taxon>Chalcidoidea</taxon>
        <taxon>Trichogrammatidae</taxon>
        <taxon>Trichogramma</taxon>
    </lineage>
</organism>
<keyword evidence="12" id="KW-1185">Reference proteome</keyword>
<feature type="transmembrane region" description="Helical" evidence="7">
    <location>
        <begin position="513"/>
        <end position="532"/>
    </location>
</feature>
<comment type="caution">
    <text evidence="11">The sequence shown here is derived from an EMBL/GenBank/DDBJ whole genome shotgun (WGS) entry which is preliminary data.</text>
</comment>
<evidence type="ECO:0000256" key="1">
    <source>
        <dbReference type="ARBA" id="ARBA00004651"/>
    </source>
</evidence>
<dbReference type="Proteomes" id="UP001627154">
    <property type="component" value="Unassembled WGS sequence"/>
</dbReference>
<evidence type="ECO:0000313" key="12">
    <source>
        <dbReference type="Proteomes" id="UP001627154"/>
    </source>
</evidence>
<dbReference type="Pfam" id="PF07662">
    <property type="entry name" value="Nucleos_tra2_C"/>
    <property type="match status" value="1"/>
</dbReference>
<dbReference type="InterPro" id="IPR011642">
    <property type="entry name" value="Gate_dom"/>
</dbReference>
<evidence type="ECO:0000256" key="2">
    <source>
        <dbReference type="ARBA" id="ARBA00009033"/>
    </source>
</evidence>
<dbReference type="EMBL" id="JBJJXI010000014">
    <property type="protein sequence ID" value="KAL3407192.1"/>
    <property type="molecule type" value="Genomic_DNA"/>
</dbReference>
<evidence type="ECO:0000256" key="3">
    <source>
        <dbReference type="ARBA" id="ARBA00022475"/>
    </source>
</evidence>
<feature type="transmembrane region" description="Helical" evidence="7">
    <location>
        <begin position="92"/>
        <end position="110"/>
    </location>
</feature>
<protein>
    <recommendedName>
        <fullName evidence="7">Sodium/nucleoside cotransporter</fullName>
    </recommendedName>
</protein>
<evidence type="ECO:0000256" key="4">
    <source>
        <dbReference type="ARBA" id="ARBA00022692"/>
    </source>
</evidence>
<dbReference type="InterPro" id="IPR011657">
    <property type="entry name" value="CNT_C_dom"/>
</dbReference>
<dbReference type="NCBIfam" id="TIGR00804">
    <property type="entry name" value="nupC"/>
    <property type="match status" value="1"/>
</dbReference>
<name>A0ABD2XPH6_9HYME</name>
<dbReference type="GO" id="GO:0005886">
    <property type="term" value="C:plasma membrane"/>
    <property type="evidence" value="ECO:0007669"/>
    <property type="project" value="UniProtKB-SubCell"/>
</dbReference>
<dbReference type="InterPro" id="IPR002668">
    <property type="entry name" value="CNT_N_dom"/>
</dbReference>
<feature type="transmembrane region" description="Helical" evidence="7">
    <location>
        <begin position="552"/>
        <end position="575"/>
    </location>
</feature>
<evidence type="ECO:0000256" key="6">
    <source>
        <dbReference type="ARBA" id="ARBA00023136"/>
    </source>
</evidence>
<keyword evidence="6 7" id="KW-0472">Membrane</keyword>
<evidence type="ECO:0000259" key="8">
    <source>
        <dbReference type="Pfam" id="PF01773"/>
    </source>
</evidence>
<evidence type="ECO:0000313" key="11">
    <source>
        <dbReference type="EMBL" id="KAL3407192.1"/>
    </source>
</evidence>
<dbReference type="Pfam" id="PF01773">
    <property type="entry name" value="Nucleos_tra2_N"/>
    <property type="match status" value="1"/>
</dbReference>
<dbReference type="AlphaFoldDB" id="A0ABD2XPH6"/>
<comment type="subcellular location">
    <subcellularLocation>
        <location evidence="1">Cell membrane</location>
        <topology evidence="1">Multi-pass membrane protein</topology>
    </subcellularLocation>
</comment>
<comment type="similarity">
    <text evidence="2 7">Belongs to the concentrative nucleoside transporter (CNT) (TC 2.A.41) family.</text>
</comment>
<keyword evidence="4 7" id="KW-0812">Transmembrane</keyword>
<feature type="transmembrane region" description="Helical" evidence="7">
    <location>
        <begin position="200"/>
        <end position="219"/>
    </location>
</feature>
<dbReference type="InterPro" id="IPR008276">
    <property type="entry name" value="C_nuclsd_transpt"/>
</dbReference>
<keyword evidence="7" id="KW-0813">Transport</keyword>
<proteinExistence type="inferred from homology"/>
<sequence length="608" mass="67647">MSVGETNQGFSEVDKELRRHSLNLSIHFEDDRLHDGSGAKTPGRFESFRSRHNASFKYSLLLIFNLLVITYFTFATLHWYSKNENYFDWCDGYGMLLLIVGFSYFLYFYNHIVKKYLNKRLSKLLLPCVQGSKNIKQKGCIFFTFQTGLSIIIALSILIFIIIDTLNSPDRLKSLAGIGAILAFGWIFSKYPTNVNWKPVVWGMILQFAFGLFTIRWSVGRIIFKCMSDKVATFLDFAHAGASFIYSEQLVNQGIFAFSALPVIFFCSFFVQVLYYWGIMQVVITKIGWLLHIVMGTTVCESMNSAANTFIGMTESPLLIKPYLNSLTGSEIHAIMCSGFATVSGTVLAAYIKFGANPAHLVTASLMSAPAALCFSKLFYPETEKSATTFKNIKLEKSQDTSVIDAATKGALAAIPLVLGIIANIIAFVSATAFLNAVLAWFSSLVGYEGITFEWVLSKVFMPLSWLMGVPWSECEDVGHLIGLKTVVNEFIAYQKLGELKEQTRLTPRTEAIATYAICGFSNPGSIGIMIGGLTSMAPEKRHHIAASAIRAFIAGSLVCFLTACTAGKFIYILLTFKQFYNKIIISGVLMDDTLFETRLQNFTISES</sequence>
<feature type="domain" description="Concentrative nucleoside transporter C-terminal" evidence="9">
    <location>
        <begin position="360"/>
        <end position="568"/>
    </location>
</feature>
<evidence type="ECO:0000256" key="5">
    <source>
        <dbReference type="ARBA" id="ARBA00022989"/>
    </source>
</evidence>